<evidence type="ECO:0000256" key="1">
    <source>
        <dbReference type="SAM" id="Phobius"/>
    </source>
</evidence>
<dbReference type="Proteomes" id="UP001229421">
    <property type="component" value="Unassembled WGS sequence"/>
</dbReference>
<keyword evidence="1" id="KW-0812">Transmembrane</keyword>
<keyword evidence="1" id="KW-1133">Transmembrane helix</keyword>
<protein>
    <submittedName>
        <fullName evidence="2">Uncharacterized protein</fullName>
    </submittedName>
</protein>
<gene>
    <name evidence="2" type="ORF">QVD17_28419</name>
</gene>
<evidence type="ECO:0000313" key="2">
    <source>
        <dbReference type="EMBL" id="KAK1419255.1"/>
    </source>
</evidence>
<comment type="caution">
    <text evidence="2">The sequence shown here is derived from an EMBL/GenBank/DDBJ whole genome shotgun (WGS) entry which is preliminary data.</text>
</comment>
<proteinExistence type="predicted"/>
<dbReference type="EMBL" id="JAUHHV010000007">
    <property type="protein sequence ID" value="KAK1419255.1"/>
    <property type="molecule type" value="Genomic_DNA"/>
</dbReference>
<reference evidence="2" key="1">
    <citation type="journal article" date="2023" name="bioRxiv">
        <title>Improved chromosome-level genome assembly for marigold (Tagetes erecta).</title>
        <authorList>
            <person name="Jiang F."/>
            <person name="Yuan L."/>
            <person name="Wang S."/>
            <person name="Wang H."/>
            <person name="Xu D."/>
            <person name="Wang A."/>
            <person name="Fan W."/>
        </authorList>
    </citation>
    <scope>NUCLEOTIDE SEQUENCE</scope>
    <source>
        <strain evidence="2">WSJ</strain>
        <tissue evidence="2">Leaf</tissue>
    </source>
</reference>
<feature type="transmembrane region" description="Helical" evidence="1">
    <location>
        <begin position="48"/>
        <end position="66"/>
    </location>
</feature>
<keyword evidence="1" id="KW-0472">Membrane</keyword>
<accession>A0AAD8KAC1</accession>
<keyword evidence="3" id="KW-1185">Reference proteome</keyword>
<sequence>MIATFPNKLRPALPPCINSCAVLAHIVTYCIHALDTLCTFLWGCRKTFFSSSFLCSIDLVFLVCMLKDRENNHLTKCAYQNGRWVFFFRYKKINHNTTHGQMQALLMSSHQRQQNTWVEKLTI</sequence>
<name>A0AAD8KAC1_TARER</name>
<feature type="transmembrane region" description="Helical" evidence="1">
    <location>
        <begin position="21"/>
        <end position="42"/>
    </location>
</feature>
<organism evidence="2 3">
    <name type="scientific">Tagetes erecta</name>
    <name type="common">African marigold</name>
    <dbReference type="NCBI Taxonomy" id="13708"/>
    <lineage>
        <taxon>Eukaryota</taxon>
        <taxon>Viridiplantae</taxon>
        <taxon>Streptophyta</taxon>
        <taxon>Embryophyta</taxon>
        <taxon>Tracheophyta</taxon>
        <taxon>Spermatophyta</taxon>
        <taxon>Magnoliopsida</taxon>
        <taxon>eudicotyledons</taxon>
        <taxon>Gunneridae</taxon>
        <taxon>Pentapetalae</taxon>
        <taxon>asterids</taxon>
        <taxon>campanulids</taxon>
        <taxon>Asterales</taxon>
        <taxon>Asteraceae</taxon>
        <taxon>Asteroideae</taxon>
        <taxon>Heliantheae alliance</taxon>
        <taxon>Tageteae</taxon>
        <taxon>Tagetes</taxon>
    </lineage>
</organism>
<evidence type="ECO:0000313" key="3">
    <source>
        <dbReference type="Proteomes" id="UP001229421"/>
    </source>
</evidence>
<dbReference type="AlphaFoldDB" id="A0AAD8KAC1"/>